<accession>A0ABQ8U5B2</accession>
<organism evidence="1 2">
    <name type="scientific">Paratrimastix pyriformis</name>
    <dbReference type="NCBI Taxonomy" id="342808"/>
    <lineage>
        <taxon>Eukaryota</taxon>
        <taxon>Metamonada</taxon>
        <taxon>Preaxostyla</taxon>
        <taxon>Paratrimastigidae</taxon>
        <taxon>Paratrimastix</taxon>
    </lineage>
</organism>
<dbReference type="EMBL" id="JAPMOS010000149">
    <property type="protein sequence ID" value="KAJ4454541.1"/>
    <property type="molecule type" value="Genomic_DNA"/>
</dbReference>
<reference evidence="1" key="1">
    <citation type="journal article" date="2022" name="bioRxiv">
        <title>Genomics of Preaxostyla Flagellates Illuminates Evolutionary Transitions and the Path Towards Mitochondrial Loss.</title>
        <authorList>
            <person name="Novak L.V.F."/>
            <person name="Treitli S.C."/>
            <person name="Pyrih J."/>
            <person name="Halakuc P."/>
            <person name="Pipaliya S.V."/>
            <person name="Vacek V."/>
            <person name="Brzon O."/>
            <person name="Soukal P."/>
            <person name="Eme L."/>
            <person name="Dacks J.B."/>
            <person name="Karnkowska A."/>
            <person name="Elias M."/>
            <person name="Hampl V."/>
        </authorList>
    </citation>
    <scope>NUCLEOTIDE SEQUENCE</scope>
    <source>
        <strain evidence="1">RCP-MX</strain>
    </source>
</reference>
<protein>
    <submittedName>
        <fullName evidence="1">Uncharacterized protein</fullName>
    </submittedName>
</protein>
<evidence type="ECO:0000313" key="2">
    <source>
        <dbReference type="Proteomes" id="UP001141327"/>
    </source>
</evidence>
<dbReference type="Proteomes" id="UP001141327">
    <property type="component" value="Unassembled WGS sequence"/>
</dbReference>
<comment type="caution">
    <text evidence="1">The sequence shown here is derived from an EMBL/GenBank/DDBJ whole genome shotgun (WGS) entry which is preliminary data.</text>
</comment>
<name>A0ABQ8U5B2_9EUKA</name>
<evidence type="ECO:0000313" key="1">
    <source>
        <dbReference type="EMBL" id="KAJ4454541.1"/>
    </source>
</evidence>
<sequence>MLSHGALHPVNSFGFPKVDSRLNSAQFIFNDVITCLDDFGGHHSPEDVISLALPPSLCIDRPFAPGLADAYFSICIVARDLFSLTNTLPTSRIESETFLANLTLFELSGNMCIALTPLWFRKSEKEEKAIENSKQGEGG</sequence>
<keyword evidence="2" id="KW-1185">Reference proteome</keyword>
<gene>
    <name evidence="1" type="ORF">PAPYR_10726</name>
</gene>
<proteinExistence type="predicted"/>